<dbReference type="PROSITE" id="PS51819">
    <property type="entry name" value="VOC"/>
    <property type="match status" value="1"/>
</dbReference>
<dbReference type="AlphaFoldDB" id="A0A1Z1FFL5"/>
<dbReference type="InterPro" id="IPR004360">
    <property type="entry name" value="Glyas_Fos-R_dOase_dom"/>
</dbReference>
<organism evidence="2 3">
    <name type="scientific">Croceicoccus marinus</name>
    <dbReference type="NCBI Taxonomy" id="450378"/>
    <lineage>
        <taxon>Bacteria</taxon>
        <taxon>Pseudomonadati</taxon>
        <taxon>Pseudomonadota</taxon>
        <taxon>Alphaproteobacteria</taxon>
        <taxon>Sphingomonadales</taxon>
        <taxon>Erythrobacteraceae</taxon>
        <taxon>Croceicoccus</taxon>
    </lineage>
</organism>
<dbReference type="OrthoDB" id="7355345at2"/>
<dbReference type="Proteomes" id="UP000195807">
    <property type="component" value="Chromosome"/>
</dbReference>
<protein>
    <submittedName>
        <fullName evidence="2">Glyoxalase/bleomycin resistance/dioxygenase family protein</fullName>
    </submittedName>
</protein>
<dbReference type="Pfam" id="PF00903">
    <property type="entry name" value="Glyoxalase"/>
    <property type="match status" value="1"/>
</dbReference>
<keyword evidence="2" id="KW-0223">Dioxygenase</keyword>
<dbReference type="KEGG" id="cman:A9D14_13980"/>
<dbReference type="RefSeq" id="WP_066849278.1">
    <property type="nucleotide sequence ID" value="NZ_CP019602.1"/>
</dbReference>
<dbReference type="GO" id="GO:0051213">
    <property type="term" value="F:dioxygenase activity"/>
    <property type="evidence" value="ECO:0007669"/>
    <property type="project" value="UniProtKB-KW"/>
</dbReference>
<dbReference type="InterPro" id="IPR037523">
    <property type="entry name" value="VOC_core"/>
</dbReference>
<evidence type="ECO:0000259" key="1">
    <source>
        <dbReference type="PROSITE" id="PS51819"/>
    </source>
</evidence>
<evidence type="ECO:0000313" key="2">
    <source>
        <dbReference type="EMBL" id="ARU17562.1"/>
    </source>
</evidence>
<dbReference type="EMBL" id="CP019602">
    <property type="protein sequence ID" value="ARU17562.1"/>
    <property type="molecule type" value="Genomic_DNA"/>
</dbReference>
<feature type="domain" description="VOC" evidence="1">
    <location>
        <begin position="5"/>
        <end position="123"/>
    </location>
</feature>
<dbReference type="CDD" id="cd06587">
    <property type="entry name" value="VOC"/>
    <property type="match status" value="1"/>
</dbReference>
<proteinExistence type="predicted"/>
<keyword evidence="3" id="KW-1185">Reference proteome</keyword>
<gene>
    <name evidence="2" type="ORF">A9D14_13980</name>
</gene>
<dbReference type="SUPFAM" id="SSF54593">
    <property type="entry name" value="Glyoxalase/Bleomycin resistance protein/Dihydroxybiphenyl dioxygenase"/>
    <property type="match status" value="1"/>
</dbReference>
<dbReference type="Gene3D" id="3.10.180.10">
    <property type="entry name" value="2,3-Dihydroxybiphenyl 1,2-Dioxygenase, domain 1"/>
    <property type="match status" value="1"/>
</dbReference>
<evidence type="ECO:0000313" key="3">
    <source>
        <dbReference type="Proteomes" id="UP000195807"/>
    </source>
</evidence>
<accession>A0A1Z1FFL5</accession>
<name>A0A1Z1FFL5_9SPHN</name>
<reference evidence="2 3" key="1">
    <citation type="submission" date="2017-01" db="EMBL/GenBank/DDBJ databases">
        <title>Complete genome sequence of esterase-producing bacterium Croceicoccus marinus E4A9.</title>
        <authorList>
            <person name="Wu Y.-H."/>
            <person name="Cheng H."/>
            <person name="Xu L."/>
            <person name="Huo Y.-Y."/>
            <person name="Wang C.-S."/>
            <person name="Xu X.-W."/>
        </authorList>
    </citation>
    <scope>NUCLEOTIDE SEQUENCE [LARGE SCALE GENOMIC DNA]</scope>
    <source>
        <strain evidence="2 3">E4A9</strain>
    </source>
</reference>
<dbReference type="InterPro" id="IPR029068">
    <property type="entry name" value="Glyas_Bleomycin-R_OHBP_Dase"/>
</dbReference>
<keyword evidence="2" id="KW-0560">Oxidoreductase</keyword>
<dbReference type="STRING" id="450378.GCA_001661675_02807"/>
<sequence>MATATLEHVNISVSDAQRTARFLERLTGWHRRWEGPAMNGGHTIHLGDENAYLAIYTNPKVTGGFAKGAPMNHIGIAVDDLHAAEALVVAEGFEPFNHGAYDPGPDSFYFLDADGIEFEVVRYGKPASRHPRPTHKQRSV</sequence>